<dbReference type="RefSeq" id="XP_065956974.1">
    <property type="nucleotide sequence ID" value="XM_066101891.1"/>
</dbReference>
<protein>
    <submittedName>
        <fullName evidence="1">Uncharacterized protein</fullName>
    </submittedName>
</protein>
<accession>A0A7T6XNC3</accession>
<dbReference type="GeneID" id="90953062"/>
<sequence length="66" mass="6865">MGDSGYEGVDSCCAVASGGSAKPTGNPRDLPLASADAILYSILESEASFSKILAKWRRASDIIMGR</sequence>
<dbReference type="Proteomes" id="UP000595662">
    <property type="component" value="Chromosome 3"/>
</dbReference>
<dbReference type="EMBL" id="CP060776">
    <property type="protein sequence ID" value="QQK44277.1"/>
    <property type="molecule type" value="Genomic_DNA"/>
</dbReference>
<reference evidence="1 2" key="1">
    <citation type="submission" date="2020-08" db="EMBL/GenBank/DDBJ databases">
        <title>The completed genome sequence of the pathogenic ascomycete fungus Penicillium digitatum.</title>
        <authorList>
            <person name="Wang M."/>
        </authorList>
    </citation>
    <scope>NUCLEOTIDE SEQUENCE [LARGE SCALE GENOMIC DNA]</scope>
    <source>
        <strain evidence="1 2">PdW03</strain>
    </source>
</reference>
<dbReference type="AlphaFoldDB" id="A0A7T6XNC3"/>
<evidence type="ECO:0000313" key="2">
    <source>
        <dbReference type="Proteomes" id="UP000595662"/>
    </source>
</evidence>
<gene>
    <name evidence="1" type="ORF">Pdw03_8178</name>
</gene>
<organism evidence="1 2">
    <name type="scientific">Penicillium digitatum</name>
    <name type="common">Green mold</name>
    <dbReference type="NCBI Taxonomy" id="36651"/>
    <lineage>
        <taxon>Eukaryota</taxon>
        <taxon>Fungi</taxon>
        <taxon>Dikarya</taxon>
        <taxon>Ascomycota</taxon>
        <taxon>Pezizomycotina</taxon>
        <taxon>Eurotiomycetes</taxon>
        <taxon>Eurotiomycetidae</taxon>
        <taxon>Eurotiales</taxon>
        <taxon>Aspergillaceae</taxon>
        <taxon>Penicillium</taxon>
    </lineage>
</organism>
<proteinExistence type="predicted"/>
<name>A0A7T6XNC3_PENDI</name>
<evidence type="ECO:0000313" key="1">
    <source>
        <dbReference type="EMBL" id="QQK44277.1"/>
    </source>
</evidence>